<protein>
    <recommendedName>
        <fullName evidence="3">TIGR02677 family protein</fullName>
    </recommendedName>
</protein>
<comment type="caution">
    <text evidence="1">The sequence shown here is derived from an EMBL/GenBank/DDBJ whole genome shotgun (WGS) entry which is preliminary data.</text>
</comment>
<reference evidence="2" key="1">
    <citation type="submission" date="2015-02" db="EMBL/GenBank/DDBJ databases">
        <title>Draft Genome of Frankia sp. CpI1-S.</title>
        <authorList>
            <person name="Oshone R.T."/>
            <person name="Ngom M."/>
            <person name="Ghodhbane-Gtari F."/>
            <person name="Gtari M."/>
            <person name="Morris K."/>
            <person name="Thomas K."/>
            <person name="Sen A."/>
            <person name="Tisa L.S."/>
        </authorList>
    </citation>
    <scope>NUCLEOTIDE SEQUENCE [LARGE SCALE GENOMIC DNA]</scope>
    <source>
        <strain evidence="2">CpI1-S</strain>
    </source>
</reference>
<dbReference type="EMBL" id="JYFN01000022">
    <property type="protein sequence ID" value="KJE22591.1"/>
    <property type="molecule type" value="Genomic_DNA"/>
</dbReference>
<dbReference type="Proteomes" id="UP000032545">
    <property type="component" value="Unassembled WGS sequence"/>
</dbReference>
<evidence type="ECO:0000313" key="1">
    <source>
        <dbReference type="EMBL" id="KJE22591.1"/>
    </source>
</evidence>
<dbReference type="PATRIC" id="fig|1502723.3.peg.2519"/>
<dbReference type="Pfam" id="PF09660">
    <property type="entry name" value="DUF2397"/>
    <property type="match status" value="1"/>
</dbReference>
<evidence type="ECO:0000313" key="2">
    <source>
        <dbReference type="Proteomes" id="UP000032545"/>
    </source>
</evidence>
<evidence type="ECO:0008006" key="3">
    <source>
        <dbReference type="Google" id="ProtNLM"/>
    </source>
</evidence>
<accession>A0A0D8BEG9</accession>
<dbReference type="AlphaFoldDB" id="A0A0D8BEG9"/>
<proteinExistence type="predicted"/>
<sequence length="513" mass="55028">MSDAGTAGSSSTTGASRGEVHASVFAYVTESPDYRVILGIFAGTFFAELTPDDITARLAEAGVILPIETVTGRLEKLREWGNLDVSASVGTVGTVADYYRRRNRYLITRIGQEVHELVEGVLAQVDDVRDVSLGRLDALAAALDALLRLDLERADPAVLADHVRAVFDPHRAFSAEITQFFAAINQWQSRFDLDETEFAFFSEVLVGYVGERLEALERRARPIAALLAVLAPDVGVLVARARDGLAARVAEAGLTGVRVRAEHGSSAADWENLTAWFLGRPGTPSRVATLGHDAVNAVRTLTQNLTRLSRSGVGGTSRRADYLRLAAWFEQAGRDSPQESHRLAAAAFGLFGARHLAAAAGDETDPVPSATSWWNAPVARVPVSLRQRGDTTNRGRSGQILDRSRERAHLLARRRAAQEREAAARQELLAAAGPDGALGDGTPLSEAALARLQRLLGPAVAAMGPSRSKGESEADGLRCVVERRPGQPTTLRTPVGTLTVHDLALTLLPLREA</sequence>
<gene>
    <name evidence="1" type="ORF">FF36_03121</name>
</gene>
<dbReference type="RefSeq" id="WP_044885719.1">
    <property type="nucleotide sequence ID" value="NZ_JYFN01000022.1"/>
</dbReference>
<organism evidence="1 2">
    <name type="scientific">Frankia torreyi</name>
    <dbReference type="NCBI Taxonomy" id="1856"/>
    <lineage>
        <taxon>Bacteria</taxon>
        <taxon>Bacillati</taxon>
        <taxon>Actinomycetota</taxon>
        <taxon>Actinomycetes</taxon>
        <taxon>Frankiales</taxon>
        <taxon>Frankiaceae</taxon>
        <taxon>Frankia</taxon>
    </lineage>
</organism>
<name>A0A0D8BEG9_9ACTN</name>
<reference evidence="1 2" key="2">
    <citation type="journal article" date="2016" name="Genome Announc.">
        <title>Permanent Draft Genome Sequences for Two Variants of Frankia sp. Strain CpI1, the First Frankia Strain Isolated from Root Nodules of Comptonia peregrina.</title>
        <authorList>
            <person name="Oshone R."/>
            <person name="Hurst S.G.IV."/>
            <person name="Abebe-Akele F."/>
            <person name="Simpson S."/>
            <person name="Morris K."/>
            <person name="Thomas W.K."/>
            <person name="Tisa L.S."/>
        </authorList>
    </citation>
    <scope>NUCLEOTIDE SEQUENCE [LARGE SCALE GENOMIC DNA]</scope>
    <source>
        <strain evidence="2">CpI1-S</strain>
    </source>
</reference>
<dbReference type="InterPro" id="IPR013493">
    <property type="entry name" value="CHP02677"/>
</dbReference>
<keyword evidence="2" id="KW-1185">Reference proteome</keyword>
<dbReference type="OrthoDB" id="5508807at2"/>
<dbReference type="NCBIfam" id="TIGR02677">
    <property type="entry name" value="TIGR02677 family protein"/>
    <property type="match status" value="1"/>
</dbReference>